<dbReference type="Gene3D" id="3.30.420.10">
    <property type="entry name" value="Ribonuclease H-like superfamily/Ribonuclease H"/>
    <property type="match status" value="1"/>
</dbReference>
<keyword evidence="4" id="KW-0548">Nucleotidyltransferase</keyword>
<dbReference type="InterPro" id="IPR037523">
    <property type="entry name" value="VOC_core"/>
</dbReference>
<evidence type="ECO:0000256" key="1">
    <source>
        <dbReference type="SAM" id="MobiDB-lite"/>
    </source>
</evidence>
<sequence>MFDPEPASGGEKDTAREPAAGTRRTLIVEADGGSRGNPGIAGYGALVRDPGTGEILAEKAAYVGKVSNNVAEYSGLIAALELAHEIDPDCWILAKMDSKLVVEQMSGRWKIKHADMQKLAAKARSVVNPRRVKYEWIPRELNKDADRLSNEAMDAGTAGVPWKPRGAAQTQAQTQKQALSEVPATPVPDPAPSPTGRLHHTEIWVNDFPAAEKSLGWLLERLGYVRRDTWSTGASWQGAEGYIVLESGSDVEPGPYSRRRAGLNHLAFSAGSEADVELLARRAASHGWTLLFADRHPHAGGAEHYAAYLENEEGFEVELVAG</sequence>
<dbReference type="SUPFAM" id="SSF53098">
    <property type="entry name" value="Ribonuclease H-like"/>
    <property type="match status" value="1"/>
</dbReference>
<dbReference type="InterPro" id="IPR002156">
    <property type="entry name" value="RNaseH_domain"/>
</dbReference>
<organism evidence="4 7">
    <name type="scientific">Arthrobacter zhangbolii</name>
    <dbReference type="NCBI Taxonomy" id="2886936"/>
    <lineage>
        <taxon>Bacteria</taxon>
        <taxon>Bacillati</taxon>
        <taxon>Actinomycetota</taxon>
        <taxon>Actinomycetes</taxon>
        <taxon>Micrococcales</taxon>
        <taxon>Micrococcaceae</taxon>
        <taxon>Arthrobacter</taxon>
    </lineage>
</organism>
<accession>A0A9X1S8D3</accession>
<keyword evidence="4" id="KW-0808">Transferase</keyword>
<dbReference type="PROSITE" id="PS50879">
    <property type="entry name" value="RNASE_H_1"/>
    <property type="match status" value="1"/>
</dbReference>
<proteinExistence type="predicted"/>
<evidence type="ECO:0000259" key="3">
    <source>
        <dbReference type="PROSITE" id="PS51819"/>
    </source>
</evidence>
<dbReference type="AlphaFoldDB" id="A0A9X1S8D3"/>
<feature type="compositionally biased region" description="Low complexity" evidence="1">
    <location>
        <begin position="167"/>
        <end position="184"/>
    </location>
</feature>
<dbReference type="GO" id="GO:0003676">
    <property type="term" value="F:nucleic acid binding"/>
    <property type="evidence" value="ECO:0007669"/>
    <property type="project" value="InterPro"/>
</dbReference>
<dbReference type="GO" id="GO:0003964">
    <property type="term" value="F:RNA-directed DNA polymerase activity"/>
    <property type="evidence" value="ECO:0007669"/>
    <property type="project" value="UniProtKB-KW"/>
</dbReference>
<dbReference type="Proteomes" id="UP001155145">
    <property type="component" value="Unassembled WGS sequence"/>
</dbReference>
<feature type="region of interest" description="Disordered" evidence="1">
    <location>
        <begin position="1"/>
        <end position="22"/>
    </location>
</feature>
<dbReference type="InterPro" id="IPR012337">
    <property type="entry name" value="RNaseH-like_sf"/>
</dbReference>
<dbReference type="InterPro" id="IPR029068">
    <property type="entry name" value="Glyas_Bleomycin-R_OHBP_Dase"/>
</dbReference>
<dbReference type="Gene3D" id="3.10.180.10">
    <property type="entry name" value="2,3-Dihydroxybiphenyl 1,2-Dioxygenase, domain 1"/>
    <property type="match status" value="1"/>
</dbReference>
<gene>
    <name evidence="4" type="ORF">LJ755_00495</name>
    <name evidence="5" type="ORF">MUK71_10190</name>
</gene>
<dbReference type="Proteomes" id="UP000829758">
    <property type="component" value="Chromosome"/>
</dbReference>
<feature type="region of interest" description="Disordered" evidence="1">
    <location>
        <begin position="155"/>
        <end position="198"/>
    </location>
</feature>
<evidence type="ECO:0000313" key="5">
    <source>
        <dbReference type="EMBL" id="UON93671.1"/>
    </source>
</evidence>
<dbReference type="InterPro" id="IPR036397">
    <property type="entry name" value="RNaseH_sf"/>
</dbReference>
<protein>
    <submittedName>
        <fullName evidence="4">Reverse transcriptase-like protein</fullName>
    </submittedName>
</protein>
<feature type="domain" description="RNase H type-1" evidence="2">
    <location>
        <begin position="22"/>
        <end position="154"/>
    </location>
</feature>
<dbReference type="PANTHER" id="PTHR46387:SF2">
    <property type="entry name" value="RIBONUCLEASE HI"/>
    <property type="match status" value="1"/>
</dbReference>
<keyword evidence="6" id="KW-1185">Reference proteome</keyword>
<dbReference type="PANTHER" id="PTHR46387">
    <property type="entry name" value="POLYNUCLEOTIDYL TRANSFERASE, RIBONUCLEASE H-LIKE SUPERFAMILY PROTEIN"/>
    <property type="match status" value="1"/>
</dbReference>
<dbReference type="PROSITE" id="PS51819">
    <property type="entry name" value="VOC"/>
    <property type="match status" value="1"/>
</dbReference>
<evidence type="ECO:0000313" key="4">
    <source>
        <dbReference type="EMBL" id="MCC3271212.1"/>
    </source>
</evidence>
<evidence type="ECO:0000313" key="6">
    <source>
        <dbReference type="Proteomes" id="UP000829758"/>
    </source>
</evidence>
<reference evidence="4" key="1">
    <citation type="submission" date="2021-10" db="EMBL/GenBank/DDBJ databases">
        <title>Novel species in genus Arthrobacter.</title>
        <authorList>
            <person name="Liu Y."/>
        </authorList>
    </citation>
    <scope>NUCLEOTIDE SEQUENCE</scope>
    <source>
        <strain evidence="4">Zg-Y462</strain>
        <strain evidence="6">zg-Y462</strain>
    </source>
</reference>
<dbReference type="EMBL" id="CP094984">
    <property type="protein sequence ID" value="UON93671.1"/>
    <property type="molecule type" value="Genomic_DNA"/>
</dbReference>
<dbReference type="CDD" id="cd09279">
    <property type="entry name" value="RNase_HI_like"/>
    <property type="match status" value="1"/>
</dbReference>
<evidence type="ECO:0000259" key="2">
    <source>
        <dbReference type="PROSITE" id="PS50879"/>
    </source>
</evidence>
<dbReference type="Pfam" id="PF13456">
    <property type="entry name" value="RVT_3"/>
    <property type="match status" value="1"/>
</dbReference>
<evidence type="ECO:0000313" key="7">
    <source>
        <dbReference type="Proteomes" id="UP001155145"/>
    </source>
</evidence>
<dbReference type="SUPFAM" id="SSF54593">
    <property type="entry name" value="Glyoxalase/Bleomycin resistance protein/Dihydroxybiphenyl dioxygenase"/>
    <property type="match status" value="1"/>
</dbReference>
<feature type="domain" description="VOC" evidence="3">
    <location>
        <begin position="197"/>
        <end position="322"/>
    </location>
</feature>
<dbReference type="Pfam" id="PF13669">
    <property type="entry name" value="Glyoxalase_4"/>
    <property type="match status" value="1"/>
</dbReference>
<keyword evidence="4" id="KW-0695">RNA-directed DNA polymerase</keyword>
<name>A0A9X1S8D3_9MICC</name>
<dbReference type="EMBL" id="JAJFZT010000001">
    <property type="protein sequence ID" value="MCC3271212.1"/>
    <property type="molecule type" value="Genomic_DNA"/>
</dbReference>
<dbReference type="GO" id="GO:0004523">
    <property type="term" value="F:RNA-DNA hybrid ribonuclease activity"/>
    <property type="evidence" value="ECO:0007669"/>
    <property type="project" value="InterPro"/>
</dbReference>